<evidence type="ECO:0000256" key="7">
    <source>
        <dbReference type="ARBA" id="ARBA00023014"/>
    </source>
</evidence>
<dbReference type="GO" id="GO:0046872">
    <property type="term" value="F:metal ion binding"/>
    <property type="evidence" value="ECO:0007669"/>
    <property type="project" value="UniProtKB-KW"/>
</dbReference>
<dbReference type="PROSITE" id="PS00198">
    <property type="entry name" value="4FE4S_FER_1"/>
    <property type="match status" value="1"/>
</dbReference>
<keyword evidence="5" id="KW-0249">Electron transport</keyword>
<dbReference type="PROSITE" id="PS51379">
    <property type="entry name" value="4FE4S_FER_2"/>
    <property type="match status" value="3"/>
</dbReference>
<dbReference type="GO" id="GO:0009055">
    <property type="term" value="F:electron transfer activity"/>
    <property type="evidence" value="ECO:0007669"/>
    <property type="project" value="InterPro"/>
</dbReference>
<evidence type="ECO:0000256" key="6">
    <source>
        <dbReference type="ARBA" id="ARBA00023004"/>
    </source>
</evidence>
<evidence type="ECO:0000256" key="5">
    <source>
        <dbReference type="ARBA" id="ARBA00022982"/>
    </source>
</evidence>
<feature type="domain" description="4Fe-4S ferredoxin-type" evidence="8">
    <location>
        <begin position="48"/>
        <end position="79"/>
    </location>
</feature>
<reference evidence="9" key="1">
    <citation type="submission" date="2021-04" db="EMBL/GenBank/DDBJ databases">
        <authorList>
            <person name="Hornung B."/>
        </authorList>
    </citation>
    <scope>NUCLEOTIDE SEQUENCE</scope>
    <source>
        <strain evidence="9">G5G6</strain>
    </source>
</reference>
<dbReference type="InterPro" id="IPR000813">
    <property type="entry name" value="7Fe_ferredoxin"/>
</dbReference>
<keyword evidence="4" id="KW-0479">Metal-binding</keyword>
<dbReference type="InterPro" id="IPR017896">
    <property type="entry name" value="4Fe4S_Fe-S-bd"/>
</dbReference>
<dbReference type="Proteomes" id="UP000742786">
    <property type="component" value="Unassembled WGS sequence"/>
</dbReference>
<dbReference type="RefSeq" id="WP_220634391.1">
    <property type="nucleotide sequence ID" value="NZ_CAJQUM010000001.1"/>
</dbReference>
<sequence length="201" mass="22272">MRWGMVIDLKRCIACYGCQLACKAENGTPPGVFFARVLKHEEGQFPTVRQLFLPVLCNHCEEPPCVEVCPTGASSKSEEDGVVSIDPDQCVGCRSCMMACPYSNRYFNDKPQHYFPEGPTPFEQRRTAGHQTDIVMKCNFCKDRVAAGKEPACVANCVTVARTFGDLDDPNSEVSRLIKERGGFPLHPELGTKPSVYYLPA</sequence>
<dbReference type="PRINTS" id="PR00354">
    <property type="entry name" value="7FE8SFRDOXIN"/>
</dbReference>
<accession>A0A916MYX0</accession>
<protein>
    <submittedName>
        <fullName evidence="9">Dimethyl sulfoxide reductase iron-sulfur subunit B</fullName>
    </submittedName>
</protein>
<comment type="cofactor">
    <cofactor evidence="1">
        <name>[4Fe-4S] cluster</name>
        <dbReference type="ChEBI" id="CHEBI:49883"/>
    </cofactor>
</comment>
<feature type="domain" description="4Fe-4S ferredoxin-type" evidence="8">
    <location>
        <begin position="3"/>
        <end position="32"/>
    </location>
</feature>
<name>A0A916MYX0_9PROT</name>
<dbReference type="InterPro" id="IPR050954">
    <property type="entry name" value="ET_IronSulfur_Cluster-Binding"/>
</dbReference>
<evidence type="ECO:0000259" key="8">
    <source>
        <dbReference type="PROSITE" id="PS51379"/>
    </source>
</evidence>
<evidence type="ECO:0000256" key="3">
    <source>
        <dbReference type="ARBA" id="ARBA00022485"/>
    </source>
</evidence>
<organism evidence="9 10">
    <name type="scientific">Georgfuchsia toluolica</name>
    <dbReference type="NCBI Taxonomy" id="424218"/>
    <lineage>
        <taxon>Bacteria</taxon>
        <taxon>Pseudomonadati</taxon>
        <taxon>Pseudomonadota</taxon>
        <taxon>Betaproteobacteria</taxon>
        <taxon>Nitrosomonadales</taxon>
        <taxon>Sterolibacteriaceae</taxon>
        <taxon>Georgfuchsia</taxon>
    </lineage>
</organism>
<evidence type="ECO:0000256" key="2">
    <source>
        <dbReference type="ARBA" id="ARBA00022448"/>
    </source>
</evidence>
<evidence type="ECO:0000313" key="10">
    <source>
        <dbReference type="Proteomes" id="UP000742786"/>
    </source>
</evidence>
<evidence type="ECO:0000313" key="9">
    <source>
        <dbReference type="EMBL" id="CAG4882304.1"/>
    </source>
</evidence>
<dbReference type="SUPFAM" id="SSF54862">
    <property type="entry name" value="4Fe-4S ferredoxins"/>
    <property type="match status" value="1"/>
</dbReference>
<evidence type="ECO:0000256" key="1">
    <source>
        <dbReference type="ARBA" id="ARBA00001966"/>
    </source>
</evidence>
<dbReference type="InterPro" id="IPR017900">
    <property type="entry name" value="4Fe4S_Fe_S_CS"/>
</dbReference>
<dbReference type="Gene3D" id="3.30.70.20">
    <property type="match status" value="2"/>
</dbReference>
<keyword evidence="3" id="KW-0004">4Fe-4S</keyword>
<keyword evidence="10" id="KW-1185">Reference proteome</keyword>
<dbReference type="PANTHER" id="PTHR43177">
    <property type="entry name" value="PROTEIN NRFC"/>
    <property type="match status" value="1"/>
</dbReference>
<dbReference type="Pfam" id="PF13247">
    <property type="entry name" value="Fer4_11"/>
    <property type="match status" value="2"/>
</dbReference>
<proteinExistence type="predicted"/>
<dbReference type="PANTHER" id="PTHR43177:SF3">
    <property type="entry name" value="PROTEIN NRFC HOMOLOG"/>
    <property type="match status" value="1"/>
</dbReference>
<dbReference type="EMBL" id="CAJQUM010000001">
    <property type="protein sequence ID" value="CAG4882304.1"/>
    <property type="molecule type" value="Genomic_DNA"/>
</dbReference>
<keyword evidence="2" id="KW-0813">Transport</keyword>
<dbReference type="AlphaFoldDB" id="A0A916MYX0"/>
<keyword evidence="6" id="KW-0408">Iron</keyword>
<comment type="caution">
    <text evidence="9">The sequence shown here is derived from an EMBL/GenBank/DDBJ whole genome shotgun (WGS) entry which is preliminary data.</text>
</comment>
<dbReference type="CDD" id="cd10551">
    <property type="entry name" value="PsrB"/>
    <property type="match status" value="1"/>
</dbReference>
<gene>
    <name evidence="9" type="primary">dmsB</name>
    <name evidence="9" type="ORF">GTOL_10186</name>
</gene>
<feature type="domain" description="4Fe-4S ferredoxin-type" evidence="8">
    <location>
        <begin position="81"/>
        <end position="110"/>
    </location>
</feature>
<evidence type="ECO:0000256" key="4">
    <source>
        <dbReference type="ARBA" id="ARBA00022723"/>
    </source>
</evidence>
<keyword evidence="7" id="KW-0411">Iron-sulfur</keyword>
<dbReference type="GO" id="GO:0051539">
    <property type="term" value="F:4 iron, 4 sulfur cluster binding"/>
    <property type="evidence" value="ECO:0007669"/>
    <property type="project" value="UniProtKB-KW"/>
</dbReference>